<dbReference type="GO" id="GO:0000439">
    <property type="term" value="C:transcription factor TFIIH core complex"/>
    <property type="evidence" value="ECO:0007669"/>
    <property type="project" value="InterPro"/>
</dbReference>
<keyword evidence="6" id="KW-0862">Zinc</keyword>
<dbReference type="SMART" id="SM01047">
    <property type="entry name" value="C1_4"/>
    <property type="match status" value="1"/>
</dbReference>
<dbReference type="Gene3D" id="3.30.40.10">
    <property type="entry name" value="Zinc/RING finger domain, C3HC4 (zinc finger)"/>
    <property type="match status" value="1"/>
</dbReference>
<accession>F4X4X4</accession>
<evidence type="ECO:0000256" key="6">
    <source>
        <dbReference type="ARBA" id="ARBA00022833"/>
    </source>
</evidence>
<evidence type="ECO:0000259" key="12">
    <source>
        <dbReference type="PROSITE" id="PS50234"/>
    </source>
</evidence>
<evidence type="ECO:0000313" key="13">
    <source>
        <dbReference type="EMBL" id="EGI58547.1"/>
    </source>
</evidence>
<keyword evidence="4" id="KW-0227">DNA damage</keyword>
<reference evidence="13" key="1">
    <citation type="submission" date="2011-02" db="EMBL/GenBank/DDBJ databases">
        <title>The genome of the leaf-cutting ant Acromyrmex echinatior suggests key adaptations to social evolution and fungus farming.</title>
        <authorList>
            <person name="Nygaard S."/>
            <person name="Zhang G."/>
        </authorList>
    </citation>
    <scope>NUCLEOTIDE SEQUENCE</scope>
</reference>
<gene>
    <name evidence="13" type="ORF">G5I_13397</name>
</gene>
<dbReference type="InterPro" id="IPR002035">
    <property type="entry name" value="VWF_A"/>
</dbReference>
<dbReference type="InterPro" id="IPR036465">
    <property type="entry name" value="vWFA_dom_sf"/>
</dbReference>
<dbReference type="SUPFAM" id="SSF53300">
    <property type="entry name" value="vWA-like"/>
    <property type="match status" value="1"/>
</dbReference>
<keyword evidence="14" id="KW-1185">Reference proteome</keyword>
<dbReference type="EMBL" id="GL888679">
    <property type="protein sequence ID" value="EGI58547.1"/>
    <property type="molecule type" value="Genomic_DNA"/>
</dbReference>
<comment type="similarity">
    <text evidence="2">Belongs to the GTF2H2 family.</text>
</comment>
<evidence type="ECO:0000256" key="5">
    <source>
        <dbReference type="ARBA" id="ARBA00022771"/>
    </source>
</evidence>
<dbReference type="InterPro" id="IPR013087">
    <property type="entry name" value="Znf_C2H2_type"/>
</dbReference>
<evidence type="ECO:0000256" key="4">
    <source>
        <dbReference type="ARBA" id="ARBA00022763"/>
    </source>
</evidence>
<dbReference type="OrthoDB" id="284275at2759"/>
<feature type="compositionally biased region" description="Basic and acidic residues" evidence="11">
    <location>
        <begin position="1"/>
        <end position="13"/>
    </location>
</feature>
<dbReference type="InterPro" id="IPR046349">
    <property type="entry name" value="C1-like_sf"/>
</dbReference>
<keyword evidence="5" id="KW-0863">Zinc-finger</keyword>
<comment type="subcellular location">
    <subcellularLocation>
        <location evidence="1">Nucleus</location>
    </subcellularLocation>
</comment>
<dbReference type="FunFam" id="3.40.50.410:FF:000015">
    <property type="entry name" value="General transcription factor IIH subunit 2"/>
    <property type="match status" value="1"/>
</dbReference>
<dbReference type="PANTHER" id="PTHR12695">
    <property type="entry name" value="GENERAL TRANSCRIPTION FACTOR IIH SUBUNIT 2"/>
    <property type="match status" value="1"/>
</dbReference>
<keyword evidence="7" id="KW-0805">Transcription regulation</keyword>
<dbReference type="PROSITE" id="PS00028">
    <property type="entry name" value="ZINC_FINGER_C2H2_1"/>
    <property type="match status" value="1"/>
</dbReference>
<dbReference type="Pfam" id="PF07975">
    <property type="entry name" value="C1_4"/>
    <property type="match status" value="1"/>
</dbReference>
<dbReference type="CDD" id="cd01453">
    <property type="entry name" value="vWA_transcription_factor_IIH_type"/>
    <property type="match status" value="1"/>
</dbReference>
<dbReference type="STRING" id="103372.F4X4X4"/>
<evidence type="ECO:0000256" key="10">
    <source>
        <dbReference type="ARBA" id="ARBA00023242"/>
    </source>
</evidence>
<dbReference type="PANTHER" id="PTHR12695:SF2">
    <property type="entry name" value="GENERAL TRANSCRIPTION FACTOR IIH SUBUNIT 2-RELATED"/>
    <property type="match status" value="1"/>
</dbReference>
<evidence type="ECO:0000256" key="9">
    <source>
        <dbReference type="ARBA" id="ARBA00023204"/>
    </source>
</evidence>
<evidence type="ECO:0000313" key="14">
    <source>
        <dbReference type="Proteomes" id="UP000007755"/>
    </source>
</evidence>
<feature type="domain" description="VWFA" evidence="12">
    <location>
        <begin position="257"/>
        <end position="433"/>
    </location>
</feature>
<dbReference type="InterPro" id="IPR007198">
    <property type="entry name" value="Ssl1-like"/>
</dbReference>
<dbReference type="GO" id="GO:0005675">
    <property type="term" value="C:transcription factor TFIIH holo complex"/>
    <property type="evidence" value="ECO:0007669"/>
    <property type="project" value="TreeGrafter"/>
</dbReference>
<dbReference type="Proteomes" id="UP000007755">
    <property type="component" value="Unassembled WGS sequence"/>
</dbReference>
<keyword evidence="3" id="KW-0479">Metal-binding</keyword>
<dbReference type="GO" id="GO:0008270">
    <property type="term" value="F:zinc ion binding"/>
    <property type="evidence" value="ECO:0007669"/>
    <property type="project" value="UniProtKB-KW"/>
</dbReference>
<evidence type="ECO:0000256" key="1">
    <source>
        <dbReference type="ARBA" id="ARBA00004123"/>
    </source>
</evidence>
<dbReference type="InParanoid" id="F4X4X4"/>
<evidence type="ECO:0000256" key="7">
    <source>
        <dbReference type="ARBA" id="ARBA00023015"/>
    </source>
</evidence>
<dbReference type="Pfam" id="PF04056">
    <property type="entry name" value="Ssl1"/>
    <property type="match status" value="1"/>
</dbReference>
<name>F4X4X4_ACREC</name>
<dbReference type="InterPro" id="IPR012170">
    <property type="entry name" value="TFIIH_SSL1/p44"/>
</dbReference>
<dbReference type="NCBIfam" id="TIGR00622">
    <property type="entry name" value="ssl1"/>
    <property type="match status" value="1"/>
</dbReference>
<feature type="region of interest" description="Disordered" evidence="11">
    <location>
        <begin position="1"/>
        <end position="39"/>
    </location>
</feature>
<dbReference type="SUPFAM" id="SSF57889">
    <property type="entry name" value="Cysteine-rich domain"/>
    <property type="match status" value="1"/>
</dbReference>
<dbReference type="SMART" id="SM00327">
    <property type="entry name" value="VWA"/>
    <property type="match status" value="1"/>
</dbReference>
<dbReference type="Gene3D" id="3.40.50.410">
    <property type="entry name" value="von Willebrand factor, type A domain"/>
    <property type="match status" value="1"/>
</dbReference>
<dbReference type="GO" id="GO:0006289">
    <property type="term" value="P:nucleotide-excision repair"/>
    <property type="evidence" value="ECO:0007669"/>
    <property type="project" value="InterPro"/>
</dbReference>
<dbReference type="FunCoup" id="F4X4X4">
    <property type="interactions" value="1198"/>
</dbReference>
<protein>
    <submittedName>
        <fullName evidence="13">General transcription factor IIH subunit 2</fullName>
    </submittedName>
</protein>
<organism evidence="14">
    <name type="scientific">Acromyrmex echinatior</name>
    <name type="common">Panamanian leafcutter ant</name>
    <name type="synonym">Acromyrmex octospinosus echinatior</name>
    <dbReference type="NCBI Taxonomy" id="103372"/>
    <lineage>
        <taxon>Eukaryota</taxon>
        <taxon>Metazoa</taxon>
        <taxon>Ecdysozoa</taxon>
        <taxon>Arthropoda</taxon>
        <taxon>Hexapoda</taxon>
        <taxon>Insecta</taxon>
        <taxon>Pterygota</taxon>
        <taxon>Neoptera</taxon>
        <taxon>Endopterygota</taxon>
        <taxon>Hymenoptera</taxon>
        <taxon>Apocrita</taxon>
        <taxon>Aculeata</taxon>
        <taxon>Formicoidea</taxon>
        <taxon>Formicidae</taxon>
        <taxon>Myrmicinae</taxon>
        <taxon>Acromyrmex</taxon>
    </lineage>
</organism>
<dbReference type="GO" id="GO:0006357">
    <property type="term" value="P:regulation of transcription by RNA polymerase II"/>
    <property type="evidence" value="ECO:0007669"/>
    <property type="project" value="TreeGrafter"/>
</dbReference>
<evidence type="ECO:0000256" key="11">
    <source>
        <dbReference type="SAM" id="MobiDB-lite"/>
    </source>
</evidence>
<dbReference type="InterPro" id="IPR013083">
    <property type="entry name" value="Znf_RING/FYVE/PHD"/>
</dbReference>
<dbReference type="GO" id="GO:0006351">
    <property type="term" value="P:DNA-templated transcription"/>
    <property type="evidence" value="ECO:0007669"/>
    <property type="project" value="InterPro"/>
</dbReference>
<evidence type="ECO:0000256" key="3">
    <source>
        <dbReference type="ARBA" id="ARBA00022723"/>
    </source>
</evidence>
<dbReference type="eggNOG" id="KOG2807">
    <property type="taxonomic scope" value="Eukaryota"/>
</dbReference>
<sequence>MARCRTRLDENSNHKRSRRPTVAPSAPWRLMPDQPDGGRPAHPPPVLFFLRLMAHIHYPVRPDVLSYVTLRYVTLYLLTYPTILAWHSRHATACSELRVLRSAPTCPRSAPTMHRDQSRTIANISRSVIFLPFPFSTFLILSPNPPRFVSTYPERGFSRVTYQIYPLKLWILPRHILASLDVPGVPGVPGIPNQIMAEEEFEEKEYRWETGYEKTWEAIKEDDHGLLEASVADIIHNAKRKRQLERKQGARLGMMRHLYIILDASESMSNQDLKPTRFLCSLKLLEDFIEEFFYQNPISQLGVIITRNKRAEKISDLAGNSKKHIKELQILQQTVVGGEPSLQNSLELATKLLKLLPSHASKEILVIIGALTTCDPGDINETIRNMKLDSIRCSVIGLAAELYICKRMANITGGEHSVALDDKHYKEQLNAHIDPPPAATRLDAALVKMGFPHHALHSNAPDTSITVCMCHAHNSDETVKFMTTGYLCPQCISKHCELPVECRACGLTLVSAPHLARSYHYLFPVDPFKEIAPDSDYTICFGCQKAFAQKDKKVYACGKCNQMFCLDCEIFIHEILHTCPGCAINPETYKKRESTDRS</sequence>
<evidence type="ECO:0000256" key="2">
    <source>
        <dbReference type="ARBA" id="ARBA00006092"/>
    </source>
</evidence>
<keyword evidence="9" id="KW-0234">DNA repair</keyword>
<dbReference type="AlphaFoldDB" id="F4X4X4"/>
<dbReference type="InterPro" id="IPR004595">
    <property type="entry name" value="TFIIH_C1-like_dom"/>
</dbReference>
<keyword evidence="8" id="KW-0804">Transcription</keyword>
<proteinExistence type="inferred from homology"/>
<keyword evidence="10" id="KW-0539">Nucleus</keyword>
<dbReference type="PROSITE" id="PS50234">
    <property type="entry name" value="VWFA"/>
    <property type="match status" value="1"/>
</dbReference>
<evidence type="ECO:0000256" key="8">
    <source>
        <dbReference type="ARBA" id="ARBA00023163"/>
    </source>
</evidence>